<dbReference type="Gene3D" id="2.60.120.260">
    <property type="entry name" value="Galactose-binding domain-like"/>
    <property type="match status" value="1"/>
</dbReference>
<dbReference type="Proteomes" id="UP001596978">
    <property type="component" value="Unassembled WGS sequence"/>
</dbReference>
<keyword evidence="1" id="KW-0732">Signal</keyword>
<reference evidence="4" key="1">
    <citation type="journal article" date="2019" name="Int. J. Syst. Evol. Microbiol.">
        <title>The Global Catalogue of Microorganisms (GCM) 10K type strain sequencing project: providing services to taxonomists for standard genome sequencing and annotation.</title>
        <authorList>
            <consortium name="The Broad Institute Genomics Platform"/>
            <consortium name="The Broad Institute Genome Sequencing Center for Infectious Disease"/>
            <person name="Wu L."/>
            <person name="Ma J."/>
        </authorList>
    </citation>
    <scope>NUCLEOTIDE SEQUENCE [LARGE SCALE GENOMIC DNA]</scope>
    <source>
        <strain evidence="4">CCUG 62952</strain>
    </source>
</reference>
<dbReference type="InterPro" id="IPR026444">
    <property type="entry name" value="Secre_tail"/>
</dbReference>
<proteinExistence type="predicted"/>
<feature type="domain" description="Secretion system C-terminal sorting" evidence="2">
    <location>
        <begin position="334"/>
        <end position="402"/>
    </location>
</feature>
<evidence type="ECO:0000259" key="2">
    <source>
        <dbReference type="Pfam" id="PF18962"/>
    </source>
</evidence>
<evidence type="ECO:0000313" key="4">
    <source>
        <dbReference type="Proteomes" id="UP001596978"/>
    </source>
</evidence>
<accession>A0ABW3CTL5</accession>
<sequence length="405" mass="44025">MKNILLFIFNLVAYVGIAQCTDPVITDFECSSPSHPITGALVNIANPFPSGINNSANVGEYTDNGTDGFDALVIDYGTPIDLSTNSVLKLKFYSPSSVQILAKLEGGTPIEIFSNFSAVNTWQEFSFDFSSSLGDGNTRVVLFFNPGVTTSTPTDIYYIDDLLFDAPILPPCTEPVITDFECSAPSQPITGALVTVANPAVGGINFSANVGQYTDDGTQGFDAMIIDYGTAIDLSTESILKLKFYSPSSVQILAKLEGGTPQEIYSDFSLVNTWQEFTFDFSASAGNGNTRVVLFFNPTVTTGTPTDIYYIDDLFFDSTLSLTDIDQRVENLLIYPNPALDTVNIKPGVEIRSFQIMDLSGKVVLKSDRTSNDIESINTESLLKGVYFLILRTPSITHTVKLVKQ</sequence>
<gene>
    <name evidence="3" type="ORF">ACFQ1M_00090</name>
</gene>
<dbReference type="NCBIfam" id="TIGR04183">
    <property type="entry name" value="Por_Secre_tail"/>
    <property type="match status" value="1"/>
</dbReference>
<comment type="caution">
    <text evidence="3">The sequence shown here is derived from an EMBL/GenBank/DDBJ whole genome shotgun (WGS) entry which is preliminary data.</text>
</comment>
<name>A0ABW3CTL5_9FLAO</name>
<dbReference type="EMBL" id="JBHTJH010000001">
    <property type="protein sequence ID" value="MFD0860589.1"/>
    <property type="molecule type" value="Genomic_DNA"/>
</dbReference>
<protein>
    <submittedName>
        <fullName evidence="3">T9SS type A sorting domain-containing protein</fullName>
    </submittedName>
</protein>
<keyword evidence="4" id="KW-1185">Reference proteome</keyword>
<organism evidence="3 4">
    <name type="scientific">Sungkyunkwania multivorans</name>
    <dbReference type="NCBI Taxonomy" id="1173618"/>
    <lineage>
        <taxon>Bacteria</taxon>
        <taxon>Pseudomonadati</taxon>
        <taxon>Bacteroidota</taxon>
        <taxon>Flavobacteriia</taxon>
        <taxon>Flavobacteriales</taxon>
        <taxon>Flavobacteriaceae</taxon>
        <taxon>Sungkyunkwania</taxon>
    </lineage>
</organism>
<dbReference type="RefSeq" id="WP_386402102.1">
    <property type="nucleotide sequence ID" value="NZ_JBHTJH010000001.1"/>
</dbReference>
<evidence type="ECO:0000313" key="3">
    <source>
        <dbReference type="EMBL" id="MFD0860589.1"/>
    </source>
</evidence>
<dbReference type="Pfam" id="PF18962">
    <property type="entry name" value="Por_Secre_tail"/>
    <property type="match status" value="1"/>
</dbReference>
<evidence type="ECO:0000256" key="1">
    <source>
        <dbReference type="ARBA" id="ARBA00022729"/>
    </source>
</evidence>